<dbReference type="Proteomes" id="UP001152888">
    <property type="component" value="Unassembled WGS sequence"/>
</dbReference>
<sequence>MKTTIPILLFLLSRSDSLQINQINSPLLPILLGPVKIVTHHHSFVYVINLQKIEQQLNKLYSNLITIKDKARNHDVYAKWLQAEFILKKTYDKFHTTLIIKDLNEV</sequence>
<evidence type="ECO:0000313" key="2">
    <source>
        <dbReference type="EMBL" id="CAH2006034.1"/>
    </source>
</evidence>
<dbReference type="AlphaFoldDB" id="A0A9P0M586"/>
<protein>
    <submittedName>
        <fullName evidence="2">Uncharacterized protein</fullName>
    </submittedName>
</protein>
<dbReference type="EMBL" id="CAKOFQ010007666">
    <property type="protein sequence ID" value="CAH2006034.1"/>
    <property type="molecule type" value="Genomic_DNA"/>
</dbReference>
<evidence type="ECO:0000256" key="1">
    <source>
        <dbReference type="SAM" id="SignalP"/>
    </source>
</evidence>
<dbReference type="OrthoDB" id="7290788at2759"/>
<keyword evidence="3" id="KW-1185">Reference proteome</keyword>
<gene>
    <name evidence="2" type="ORF">ACAOBT_LOCUS28872</name>
</gene>
<keyword evidence="1" id="KW-0732">Signal</keyword>
<name>A0A9P0M586_ACAOB</name>
<organism evidence="2 3">
    <name type="scientific">Acanthoscelides obtectus</name>
    <name type="common">Bean weevil</name>
    <name type="synonym">Bruchus obtectus</name>
    <dbReference type="NCBI Taxonomy" id="200917"/>
    <lineage>
        <taxon>Eukaryota</taxon>
        <taxon>Metazoa</taxon>
        <taxon>Ecdysozoa</taxon>
        <taxon>Arthropoda</taxon>
        <taxon>Hexapoda</taxon>
        <taxon>Insecta</taxon>
        <taxon>Pterygota</taxon>
        <taxon>Neoptera</taxon>
        <taxon>Endopterygota</taxon>
        <taxon>Coleoptera</taxon>
        <taxon>Polyphaga</taxon>
        <taxon>Cucujiformia</taxon>
        <taxon>Chrysomeloidea</taxon>
        <taxon>Chrysomelidae</taxon>
        <taxon>Bruchinae</taxon>
        <taxon>Bruchini</taxon>
        <taxon>Acanthoscelides</taxon>
    </lineage>
</organism>
<reference evidence="2" key="1">
    <citation type="submission" date="2022-03" db="EMBL/GenBank/DDBJ databases">
        <authorList>
            <person name="Sayadi A."/>
        </authorList>
    </citation>
    <scope>NUCLEOTIDE SEQUENCE</scope>
</reference>
<accession>A0A9P0M586</accession>
<feature type="chain" id="PRO_5040340592" evidence="1">
    <location>
        <begin position="18"/>
        <end position="106"/>
    </location>
</feature>
<evidence type="ECO:0000313" key="3">
    <source>
        <dbReference type="Proteomes" id="UP001152888"/>
    </source>
</evidence>
<comment type="caution">
    <text evidence="2">The sequence shown here is derived from an EMBL/GenBank/DDBJ whole genome shotgun (WGS) entry which is preliminary data.</text>
</comment>
<feature type="signal peptide" evidence="1">
    <location>
        <begin position="1"/>
        <end position="17"/>
    </location>
</feature>
<proteinExistence type="predicted"/>